<comment type="function">
    <text evidence="8 11">Allows the formation of correctly charged Asn-tRNA(Asn) or Gln-tRNA(Gln) through the transamidation of misacylated Asp-tRNA(Asn) or Glu-tRNA(Gln) in organisms which lack either or both of asparaginyl-tRNA or glutaminyl-tRNA synthetases. The reaction takes place in the presence of glutamine and ATP through an activated phospho-Asp-tRNA(Asn) or phospho-Glu-tRNA(Gln).</text>
</comment>
<comment type="catalytic activity">
    <reaction evidence="10 11">
        <text>L-glutamyl-tRNA(Gln) + L-glutamine + ATP + H2O = L-glutaminyl-tRNA(Gln) + L-glutamate + ADP + phosphate + H(+)</text>
        <dbReference type="Rhea" id="RHEA:17521"/>
        <dbReference type="Rhea" id="RHEA-COMP:9681"/>
        <dbReference type="Rhea" id="RHEA-COMP:9684"/>
        <dbReference type="ChEBI" id="CHEBI:15377"/>
        <dbReference type="ChEBI" id="CHEBI:15378"/>
        <dbReference type="ChEBI" id="CHEBI:29985"/>
        <dbReference type="ChEBI" id="CHEBI:30616"/>
        <dbReference type="ChEBI" id="CHEBI:43474"/>
        <dbReference type="ChEBI" id="CHEBI:58359"/>
        <dbReference type="ChEBI" id="CHEBI:78520"/>
        <dbReference type="ChEBI" id="CHEBI:78521"/>
        <dbReference type="ChEBI" id="CHEBI:456216"/>
    </reaction>
</comment>
<dbReference type="GO" id="GO:0050567">
    <property type="term" value="F:glutaminyl-tRNA synthase (glutamine-hydrolyzing) activity"/>
    <property type="evidence" value="ECO:0007669"/>
    <property type="project" value="UniProtKB-UniRule"/>
</dbReference>
<dbReference type="SUPFAM" id="SSF55931">
    <property type="entry name" value="Glutamine synthetase/guanido kinase"/>
    <property type="match status" value="1"/>
</dbReference>
<keyword evidence="13" id="KW-0808">Transferase</keyword>
<evidence type="ECO:0000256" key="5">
    <source>
        <dbReference type="ARBA" id="ARBA00022741"/>
    </source>
</evidence>
<dbReference type="InterPro" id="IPR006075">
    <property type="entry name" value="Asn/Gln-tRNA_Trfase_suB/E_cat"/>
</dbReference>
<proteinExistence type="inferred from homology"/>
<dbReference type="NCBIfam" id="NF004012">
    <property type="entry name" value="PRK05477.1-2"/>
    <property type="match status" value="1"/>
</dbReference>
<evidence type="ECO:0000313" key="14">
    <source>
        <dbReference type="Proteomes" id="UP000271003"/>
    </source>
</evidence>
<evidence type="ECO:0000256" key="6">
    <source>
        <dbReference type="ARBA" id="ARBA00022840"/>
    </source>
</evidence>
<evidence type="ECO:0000256" key="1">
    <source>
        <dbReference type="ARBA" id="ARBA00005306"/>
    </source>
</evidence>
<dbReference type="Proteomes" id="UP000271003">
    <property type="component" value="Chromosome"/>
</dbReference>
<evidence type="ECO:0000256" key="11">
    <source>
        <dbReference type="HAMAP-Rule" id="MF_00121"/>
    </source>
</evidence>
<sequence length="482" mass="53009">MQWEVVIGLETHVQLSTNSKIFSGAARRFGQPANTDACFVDMALPGSLPVLNVGAVERAIRFGLAIDATVARHSVFDRKNYFYPDLPKGYQISQFELPVVVGGRLTFPVQPKKGDPYVKTINLTRAHLEEDAGKSIHGLVHGCSGIDLNRAGTPLLEIVTEPELRSSAEAVGYAKALHALVVWLGISDGNLQDGNFRCDANVSVRPVGETAFGTRCEIKNLNSFRFLQEAIDYEVRRQIEVLEDGGKIVQATRLYDPDKGETRVMRTKEDSMDYRYFPDPDLLPLEIGEDWVERVRADMPELPQQLQKRLTTEFGLPEYDAGILTASRDVADYYLRVAELVSDRKMAANWVMGELSAALNQTEGAAFADAPVKPEMLAGILGRILDGTINQKGARQVFEAMWAGEGDDVDQLIEAKGLKQISDAGALEAIIDEVLANNAKSVEEFRSGKQKAFNALVGQCMKATKGKANPAQVNELLRKKLA</sequence>
<keyword evidence="5 11" id="KW-0547">Nucleotide-binding</keyword>
<dbReference type="EMBL" id="AP018786">
    <property type="protein sequence ID" value="BBF22287.1"/>
    <property type="molecule type" value="Genomic_DNA"/>
</dbReference>
<dbReference type="Gene3D" id="1.10.10.410">
    <property type="match status" value="1"/>
</dbReference>
<evidence type="ECO:0000256" key="7">
    <source>
        <dbReference type="ARBA" id="ARBA00022917"/>
    </source>
</evidence>
<dbReference type="PANTHER" id="PTHR11659:SF0">
    <property type="entry name" value="GLUTAMYL-TRNA(GLN) AMIDOTRANSFERASE SUBUNIT B, MITOCHONDRIAL"/>
    <property type="match status" value="1"/>
</dbReference>
<dbReference type="KEGG" id="sutt:SUTMEG_01780"/>
<comment type="catalytic activity">
    <reaction evidence="9 11">
        <text>L-aspartyl-tRNA(Asn) + L-glutamine + ATP + H2O = L-asparaginyl-tRNA(Asn) + L-glutamate + ADP + phosphate + 2 H(+)</text>
        <dbReference type="Rhea" id="RHEA:14513"/>
        <dbReference type="Rhea" id="RHEA-COMP:9674"/>
        <dbReference type="Rhea" id="RHEA-COMP:9677"/>
        <dbReference type="ChEBI" id="CHEBI:15377"/>
        <dbReference type="ChEBI" id="CHEBI:15378"/>
        <dbReference type="ChEBI" id="CHEBI:29985"/>
        <dbReference type="ChEBI" id="CHEBI:30616"/>
        <dbReference type="ChEBI" id="CHEBI:43474"/>
        <dbReference type="ChEBI" id="CHEBI:58359"/>
        <dbReference type="ChEBI" id="CHEBI:78515"/>
        <dbReference type="ChEBI" id="CHEBI:78516"/>
        <dbReference type="ChEBI" id="CHEBI:456216"/>
    </reaction>
</comment>
<dbReference type="InterPro" id="IPR017959">
    <property type="entry name" value="Asn/Gln-tRNA_amidoTrfase_suB/E"/>
</dbReference>
<keyword evidence="4 11" id="KW-0436">Ligase</keyword>
<evidence type="ECO:0000256" key="3">
    <source>
        <dbReference type="ARBA" id="ARBA00016923"/>
    </source>
</evidence>
<name>A0A2Z6I9L6_9BURK</name>
<evidence type="ECO:0000256" key="9">
    <source>
        <dbReference type="ARBA" id="ARBA00047380"/>
    </source>
</evidence>
<dbReference type="Gene3D" id="1.10.150.380">
    <property type="entry name" value="GatB domain, N-terminal subdomain"/>
    <property type="match status" value="1"/>
</dbReference>
<organism evidence="13 14">
    <name type="scientific">Sutterella megalosphaeroides</name>
    <dbReference type="NCBI Taxonomy" id="2494234"/>
    <lineage>
        <taxon>Bacteria</taxon>
        <taxon>Pseudomonadati</taxon>
        <taxon>Pseudomonadota</taxon>
        <taxon>Betaproteobacteria</taxon>
        <taxon>Burkholderiales</taxon>
        <taxon>Sutterellaceae</taxon>
        <taxon>Sutterella</taxon>
    </lineage>
</organism>
<protein>
    <recommendedName>
        <fullName evidence="3 11">Aspartyl/glutamyl-tRNA(Asn/Gln) amidotransferase subunit B</fullName>
        <shortName evidence="11">Asp/Glu-ADT subunit B</shortName>
        <ecNumber evidence="11">6.3.5.-</ecNumber>
    </recommendedName>
</protein>
<dbReference type="Pfam" id="PF02637">
    <property type="entry name" value="GatB_Yqey"/>
    <property type="match status" value="1"/>
</dbReference>
<dbReference type="InterPro" id="IPR014746">
    <property type="entry name" value="Gln_synth/guanido_kin_cat_dom"/>
</dbReference>
<dbReference type="InterPro" id="IPR003789">
    <property type="entry name" value="Asn/Gln_tRNA_amidoTrase-B-like"/>
</dbReference>
<dbReference type="InterPro" id="IPR004413">
    <property type="entry name" value="GatB"/>
</dbReference>
<comment type="subunit">
    <text evidence="2 11">Heterotrimer of A, B and C subunits.</text>
</comment>
<evidence type="ECO:0000256" key="2">
    <source>
        <dbReference type="ARBA" id="ARBA00011123"/>
    </source>
</evidence>
<evidence type="ECO:0000313" key="13">
    <source>
        <dbReference type="EMBL" id="BBF22287.1"/>
    </source>
</evidence>
<dbReference type="GO" id="GO:0070681">
    <property type="term" value="P:glutaminyl-tRNAGln biosynthesis via transamidation"/>
    <property type="evidence" value="ECO:0007669"/>
    <property type="project" value="TreeGrafter"/>
</dbReference>
<comment type="similarity">
    <text evidence="1 11">Belongs to the GatB/GatE family. GatB subfamily.</text>
</comment>
<dbReference type="GO" id="GO:0006412">
    <property type="term" value="P:translation"/>
    <property type="evidence" value="ECO:0007669"/>
    <property type="project" value="UniProtKB-UniRule"/>
</dbReference>
<dbReference type="NCBIfam" id="NF004014">
    <property type="entry name" value="PRK05477.1-4"/>
    <property type="match status" value="1"/>
</dbReference>
<evidence type="ECO:0000256" key="8">
    <source>
        <dbReference type="ARBA" id="ARBA00024799"/>
    </source>
</evidence>
<dbReference type="InterPro" id="IPR023168">
    <property type="entry name" value="GatB_Yqey_C_2"/>
</dbReference>
<dbReference type="InterPro" id="IPR017958">
    <property type="entry name" value="Gln-tRNA_amidoTrfase_suB_CS"/>
</dbReference>
<dbReference type="AlphaFoldDB" id="A0A2Z6I9L6"/>
<gene>
    <name evidence="11 13" type="primary">gatB</name>
    <name evidence="13" type="ORF">SUTMEG_01780</name>
</gene>
<dbReference type="GO" id="GO:0016740">
    <property type="term" value="F:transferase activity"/>
    <property type="evidence" value="ECO:0007669"/>
    <property type="project" value="UniProtKB-KW"/>
</dbReference>
<dbReference type="EC" id="6.3.5.-" evidence="11"/>
<dbReference type="PROSITE" id="PS01234">
    <property type="entry name" value="GATB"/>
    <property type="match status" value="1"/>
</dbReference>
<reference evidence="13 14" key="1">
    <citation type="journal article" date="2018" name="Int. J. Syst. Evol. Microbiol.">
        <title>Mesosutterella multiformis gen. nov., sp. nov., a member of the family Sutterellaceae and Sutterella megalosphaeroides sp. nov., isolated from human faeces.</title>
        <authorList>
            <person name="Sakamoto M."/>
            <person name="Ikeyama N."/>
            <person name="Kunihiro T."/>
            <person name="Iino T."/>
            <person name="Yuki M."/>
            <person name="Ohkuma M."/>
        </authorList>
    </citation>
    <scope>NUCLEOTIDE SEQUENCE [LARGE SCALE GENOMIC DNA]</scope>
    <source>
        <strain evidence="13 14">6FBBBH3</strain>
    </source>
</reference>
<dbReference type="GO" id="GO:0005524">
    <property type="term" value="F:ATP binding"/>
    <property type="evidence" value="ECO:0007669"/>
    <property type="project" value="UniProtKB-KW"/>
</dbReference>
<evidence type="ECO:0000259" key="12">
    <source>
        <dbReference type="SMART" id="SM00845"/>
    </source>
</evidence>
<dbReference type="HAMAP" id="MF_00121">
    <property type="entry name" value="GatB"/>
    <property type="match status" value="1"/>
</dbReference>
<dbReference type="NCBIfam" id="TIGR00133">
    <property type="entry name" value="gatB"/>
    <property type="match status" value="1"/>
</dbReference>
<dbReference type="SUPFAM" id="SSF89095">
    <property type="entry name" value="GatB/YqeY motif"/>
    <property type="match status" value="1"/>
</dbReference>
<dbReference type="GO" id="GO:0050566">
    <property type="term" value="F:asparaginyl-tRNA synthase (glutamine-hydrolyzing) activity"/>
    <property type="evidence" value="ECO:0007669"/>
    <property type="project" value="RHEA"/>
</dbReference>
<dbReference type="RefSeq" id="WP_120175945.1">
    <property type="nucleotide sequence ID" value="NZ_AP018786.1"/>
</dbReference>
<dbReference type="FunFam" id="1.10.10.410:FF:000001">
    <property type="entry name" value="Aspartyl/glutamyl-tRNA(Asn/Gln) amidotransferase subunit B"/>
    <property type="match status" value="1"/>
</dbReference>
<dbReference type="NCBIfam" id="NF004015">
    <property type="entry name" value="PRK05477.1-5"/>
    <property type="match status" value="1"/>
</dbReference>
<dbReference type="InterPro" id="IPR042114">
    <property type="entry name" value="GatB_C_1"/>
</dbReference>
<keyword evidence="7 11" id="KW-0648">Protein biosynthesis</keyword>
<dbReference type="InterPro" id="IPR018027">
    <property type="entry name" value="Asn/Gln_amidotransferase"/>
</dbReference>
<feature type="domain" description="Asn/Gln amidotransferase" evidence="12">
    <location>
        <begin position="332"/>
        <end position="481"/>
    </location>
</feature>
<evidence type="ECO:0000256" key="4">
    <source>
        <dbReference type="ARBA" id="ARBA00022598"/>
    </source>
</evidence>
<dbReference type="Pfam" id="PF02934">
    <property type="entry name" value="GatB_N"/>
    <property type="match status" value="1"/>
</dbReference>
<dbReference type="SMART" id="SM00845">
    <property type="entry name" value="GatB_Yqey"/>
    <property type="match status" value="1"/>
</dbReference>
<keyword evidence="6 11" id="KW-0067">ATP-binding</keyword>
<keyword evidence="14" id="KW-1185">Reference proteome</keyword>
<accession>A0A2Z6I9L6</accession>
<dbReference type="PANTHER" id="PTHR11659">
    <property type="entry name" value="GLUTAMYL-TRNA GLN AMIDOTRANSFERASE SUBUNIT B MITOCHONDRIAL AND PROKARYOTIC PET112-RELATED"/>
    <property type="match status" value="1"/>
</dbReference>
<evidence type="ECO:0000256" key="10">
    <source>
        <dbReference type="ARBA" id="ARBA00047913"/>
    </source>
</evidence>
<dbReference type="OrthoDB" id="9804078at2"/>